<feature type="transmembrane region" description="Helical" evidence="1">
    <location>
        <begin position="124"/>
        <end position="141"/>
    </location>
</feature>
<evidence type="ECO:0000313" key="3">
    <source>
        <dbReference type="Proteomes" id="UP000824219"/>
    </source>
</evidence>
<keyword evidence="1" id="KW-1133">Transmembrane helix</keyword>
<comment type="caution">
    <text evidence="2">The sequence shown here is derived from an EMBL/GenBank/DDBJ whole genome shotgun (WGS) entry which is preliminary data.</text>
</comment>
<organism evidence="2 3">
    <name type="scientific">Hemibagrus wyckioides</name>
    <dbReference type="NCBI Taxonomy" id="337641"/>
    <lineage>
        <taxon>Eukaryota</taxon>
        <taxon>Metazoa</taxon>
        <taxon>Chordata</taxon>
        <taxon>Craniata</taxon>
        <taxon>Vertebrata</taxon>
        <taxon>Euteleostomi</taxon>
        <taxon>Actinopterygii</taxon>
        <taxon>Neopterygii</taxon>
        <taxon>Teleostei</taxon>
        <taxon>Ostariophysi</taxon>
        <taxon>Siluriformes</taxon>
        <taxon>Bagridae</taxon>
        <taxon>Hemibagrus</taxon>
    </lineage>
</organism>
<dbReference type="AlphaFoldDB" id="A0A9D3SPE5"/>
<keyword evidence="1" id="KW-0812">Transmembrane</keyword>
<evidence type="ECO:0000313" key="2">
    <source>
        <dbReference type="EMBL" id="KAG7331597.1"/>
    </source>
</evidence>
<gene>
    <name evidence="2" type="ORF">KOW79_005566</name>
</gene>
<sequence length="144" mass="15942">MIQPPHLVSPVQIPRCTCDNLQPPSCSLPSTHSHFQSLVCSAPLFLSIIANTAALTLSYLELSHGYTFTHTLLELSASPSPREFHYSRQHWRLCTPAQPEDPLPLAPTCLNVKLTSTWFRVTRLLSFGILAVVVPTVALLLSRL</sequence>
<proteinExistence type="predicted"/>
<dbReference type="Proteomes" id="UP000824219">
    <property type="component" value="Linkage Group LG06"/>
</dbReference>
<evidence type="ECO:0000256" key="1">
    <source>
        <dbReference type="SAM" id="Phobius"/>
    </source>
</evidence>
<keyword evidence="3" id="KW-1185">Reference proteome</keyword>
<protein>
    <submittedName>
        <fullName evidence="2">Uncharacterized protein</fullName>
    </submittedName>
</protein>
<keyword evidence="1" id="KW-0472">Membrane</keyword>
<feature type="transmembrane region" description="Helical" evidence="1">
    <location>
        <begin position="38"/>
        <end position="60"/>
    </location>
</feature>
<accession>A0A9D3SPE5</accession>
<name>A0A9D3SPE5_9TELE</name>
<reference evidence="2 3" key="1">
    <citation type="submission" date="2021-06" db="EMBL/GenBank/DDBJ databases">
        <title>Chromosome-level genome assembly of the red-tail catfish (Hemibagrus wyckioides).</title>
        <authorList>
            <person name="Shao F."/>
        </authorList>
    </citation>
    <scope>NUCLEOTIDE SEQUENCE [LARGE SCALE GENOMIC DNA]</scope>
    <source>
        <strain evidence="2">EC202008001</strain>
        <tissue evidence="2">Blood</tissue>
    </source>
</reference>
<dbReference type="EMBL" id="JAHKSW010000006">
    <property type="protein sequence ID" value="KAG7331597.1"/>
    <property type="molecule type" value="Genomic_DNA"/>
</dbReference>